<dbReference type="GO" id="GO:0005524">
    <property type="term" value="F:ATP binding"/>
    <property type="evidence" value="ECO:0007669"/>
    <property type="project" value="UniProtKB-KW"/>
</dbReference>
<dbReference type="EMBL" id="JANUAU010000009">
    <property type="protein sequence ID" value="MCS3678804.1"/>
    <property type="molecule type" value="Genomic_DNA"/>
</dbReference>
<feature type="binding site" evidence="2">
    <location>
        <begin position="238"/>
        <end position="239"/>
    </location>
    <ligand>
        <name>ATP</name>
        <dbReference type="ChEBI" id="CHEBI:30616"/>
    </ligand>
</feature>
<sequence>MKSFEERGLPALSLDHDLMRSVGRLHEYRGREQLYTQQARQSLDTLREVAVVRSAESSNRIEGVEAAPERIKKLMDESAAPETRSEQAIAGYRDVLNTIHTRHEDIELSSGVVRQFHRDLFKYTSRRGGDWKSAGNDIIEQHPDGREVVRFKTVSPHRTPDYMKTLHDRFGRAWAEKEVDSLLLIAAYVLDFLCIHPFRDGNGRMARLLTLLLLYRADYGVGQYISVEKLVEDSRESYYDTLHRSSQGWHEGNHDLRPWTDYFLGTLLAAYEEFEDRVGELRTQRGAKTQRILDAVKELPDGFKTRDVEELCPSVSRSLIRKVFNELKEQRRIKAEGRGPAAVWRKIGEYG</sequence>
<dbReference type="InterPro" id="IPR040198">
    <property type="entry name" value="Fido_containing"/>
</dbReference>
<evidence type="ECO:0000313" key="5">
    <source>
        <dbReference type="EMBL" id="MCS4158873.1"/>
    </source>
</evidence>
<dbReference type="InterPro" id="IPR003812">
    <property type="entry name" value="Fido"/>
</dbReference>
<keyword evidence="2" id="KW-0547">Nucleotide-binding</keyword>
<evidence type="ECO:0000259" key="3">
    <source>
        <dbReference type="PROSITE" id="PS51459"/>
    </source>
</evidence>
<evidence type="ECO:0000313" key="4">
    <source>
        <dbReference type="EMBL" id="MCS3678804.1"/>
    </source>
</evidence>
<dbReference type="PANTHER" id="PTHR13504:SF38">
    <property type="entry name" value="FIDO DOMAIN-CONTAINING PROTEIN"/>
    <property type="match status" value="1"/>
</dbReference>
<evidence type="ECO:0000256" key="2">
    <source>
        <dbReference type="PIRSR" id="PIRSR640198-2"/>
    </source>
</evidence>
<reference evidence="4" key="1">
    <citation type="submission" date="2022-08" db="EMBL/GenBank/DDBJ databases">
        <title>Genomic Encyclopedia of Type Strains, Phase V (KMG-V): Genome sequencing to study the core and pangenomes of soil and plant-associated prokaryotes.</title>
        <authorList>
            <person name="Whitman W."/>
        </authorList>
    </citation>
    <scope>NUCLEOTIDE SEQUENCE</scope>
    <source>
        <strain evidence="4">0</strain>
        <strain evidence="5">SP3002</strain>
    </source>
</reference>
<name>A0A9X2QMN9_9BACT</name>
<proteinExistence type="predicted"/>
<dbReference type="Pfam" id="PF02661">
    <property type="entry name" value="Fic"/>
    <property type="match status" value="1"/>
</dbReference>
<dbReference type="Gene3D" id="1.10.3290.10">
    <property type="entry name" value="Fido-like domain"/>
    <property type="match status" value="1"/>
</dbReference>
<feature type="domain" description="Fido" evidence="3">
    <location>
        <begin position="108"/>
        <end position="265"/>
    </location>
</feature>
<dbReference type="PROSITE" id="PS51459">
    <property type="entry name" value="FIDO"/>
    <property type="match status" value="1"/>
</dbReference>
<comment type="caution">
    <text evidence="4">The sequence shown here is derived from an EMBL/GenBank/DDBJ whole genome shotgun (WGS) entry which is preliminary data.</text>
</comment>
<feature type="active site" evidence="1">
    <location>
        <position position="196"/>
    </location>
</feature>
<dbReference type="RefSeq" id="WP_118829892.1">
    <property type="nucleotide sequence ID" value="NZ_CP030364.1"/>
</dbReference>
<accession>A0A9X2QMN9</accession>
<feature type="binding site" evidence="2">
    <location>
        <begin position="200"/>
        <end position="207"/>
    </location>
    <ligand>
        <name>ATP</name>
        <dbReference type="ChEBI" id="CHEBI:30616"/>
    </ligand>
</feature>
<keyword evidence="2" id="KW-0067">ATP-binding</keyword>
<dbReference type="SUPFAM" id="SSF140931">
    <property type="entry name" value="Fic-like"/>
    <property type="match status" value="1"/>
</dbReference>
<dbReference type="InterPro" id="IPR036597">
    <property type="entry name" value="Fido-like_dom_sf"/>
</dbReference>
<dbReference type="AlphaFoldDB" id="A0A9X2QMN9"/>
<organism evidence="4 6">
    <name type="scientific">Salinibacter ruber</name>
    <dbReference type="NCBI Taxonomy" id="146919"/>
    <lineage>
        <taxon>Bacteria</taxon>
        <taxon>Pseudomonadati</taxon>
        <taxon>Rhodothermota</taxon>
        <taxon>Rhodothermia</taxon>
        <taxon>Rhodothermales</taxon>
        <taxon>Salinibacteraceae</taxon>
        <taxon>Salinibacter</taxon>
    </lineage>
</organism>
<evidence type="ECO:0000256" key="1">
    <source>
        <dbReference type="PIRSR" id="PIRSR640198-1"/>
    </source>
</evidence>
<evidence type="ECO:0000313" key="6">
    <source>
        <dbReference type="Proteomes" id="UP001155027"/>
    </source>
</evidence>
<dbReference type="Proteomes" id="UP001155110">
    <property type="component" value="Unassembled WGS sequence"/>
</dbReference>
<dbReference type="EMBL" id="JANTZM010000015">
    <property type="protein sequence ID" value="MCS4158873.1"/>
    <property type="molecule type" value="Genomic_DNA"/>
</dbReference>
<protein>
    <submittedName>
        <fullName evidence="4">Fic family protein</fullName>
    </submittedName>
</protein>
<dbReference type="PANTHER" id="PTHR13504">
    <property type="entry name" value="FIDO DOMAIN-CONTAINING PROTEIN DDB_G0283145"/>
    <property type="match status" value="1"/>
</dbReference>
<dbReference type="Proteomes" id="UP001155027">
    <property type="component" value="Unassembled WGS sequence"/>
</dbReference>
<gene>
    <name evidence="4" type="ORF">GGP71_002745</name>
    <name evidence="5" type="ORF">GGP99_002856</name>
</gene>